<reference evidence="3 4" key="1">
    <citation type="submission" date="2022-12" db="EMBL/GenBank/DDBJ databases">
        <authorList>
            <person name="Mo P."/>
        </authorList>
    </citation>
    <scope>NUCLEOTIDE SEQUENCE [LARGE SCALE GENOMIC DNA]</scope>
    <source>
        <strain evidence="3 4">HUAS 2-6</strain>
    </source>
</reference>
<feature type="compositionally biased region" description="Polar residues" evidence="1">
    <location>
        <begin position="110"/>
        <end position="122"/>
    </location>
</feature>
<evidence type="ECO:0008006" key="5">
    <source>
        <dbReference type="Google" id="ProtNLM"/>
    </source>
</evidence>
<dbReference type="EMBL" id="CP115300">
    <property type="protein sequence ID" value="WBO63679.1"/>
    <property type="molecule type" value="Genomic_DNA"/>
</dbReference>
<sequence>MPTNTSRVSRRSRTLAVLAVATLGGGLLVSGPAHSAPSTGTVTYSGTVDCGTRFPNTVPTEVTLSAGNGPVADSVDNNGQASGSYGPVDLTAPVGKKFTLRVTVNCESPGGNTSTFHPNKAQSGRHDGDDVTLNFS</sequence>
<feature type="region of interest" description="Disordered" evidence="1">
    <location>
        <begin position="108"/>
        <end position="136"/>
    </location>
</feature>
<keyword evidence="4" id="KW-1185">Reference proteome</keyword>
<evidence type="ECO:0000256" key="1">
    <source>
        <dbReference type="SAM" id="MobiDB-lite"/>
    </source>
</evidence>
<name>A0ABY7P2C2_9ACTN</name>
<keyword evidence="2" id="KW-0732">Signal</keyword>
<organism evidence="3 4">
    <name type="scientific">Streptomyces camelliae</name>
    <dbReference type="NCBI Taxonomy" id="3004093"/>
    <lineage>
        <taxon>Bacteria</taxon>
        <taxon>Bacillati</taxon>
        <taxon>Actinomycetota</taxon>
        <taxon>Actinomycetes</taxon>
        <taxon>Kitasatosporales</taxon>
        <taxon>Streptomycetaceae</taxon>
        <taxon>Streptomyces</taxon>
    </lineage>
</organism>
<dbReference type="Proteomes" id="UP001212326">
    <property type="component" value="Chromosome"/>
</dbReference>
<accession>A0ABY7P2C2</accession>
<evidence type="ECO:0000313" key="3">
    <source>
        <dbReference type="EMBL" id="WBO63679.1"/>
    </source>
</evidence>
<feature type="region of interest" description="Disordered" evidence="1">
    <location>
        <begin position="64"/>
        <end position="88"/>
    </location>
</feature>
<gene>
    <name evidence="3" type="ORF">O1G22_13000</name>
</gene>
<proteinExistence type="predicted"/>
<dbReference type="RefSeq" id="WP_270081504.1">
    <property type="nucleotide sequence ID" value="NZ_CP115300.1"/>
</dbReference>
<feature type="signal peptide" evidence="2">
    <location>
        <begin position="1"/>
        <end position="35"/>
    </location>
</feature>
<evidence type="ECO:0000256" key="2">
    <source>
        <dbReference type="SAM" id="SignalP"/>
    </source>
</evidence>
<protein>
    <recommendedName>
        <fullName evidence="5">Lipoprotein</fullName>
    </recommendedName>
</protein>
<feature type="chain" id="PRO_5046959064" description="Lipoprotein" evidence="2">
    <location>
        <begin position="36"/>
        <end position="136"/>
    </location>
</feature>
<evidence type="ECO:0000313" key="4">
    <source>
        <dbReference type="Proteomes" id="UP001212326"/>
    </source>
</evidence>